<dbReference type="Gene3D" id="3.60.15.10">
    <property type="entry name" value="Ribonuclease Z/Hydroxyacylglutathione hydrolase-like"/>
    <property type="match status" value="1"/>
</dbReference>
<dbReference type="InterPro" id="IPR050662">
    <property type="entry name" value="Sec-metab_biosynth-thioest"/>
</dbReference>
<sequence length="326" mass="37046">MIESQTTPFEFYPISVPTQDSLRTVNFYLLSIKNQLLLFDAGWTGDAYWQALKQTLKESHFELEDITGIVLSHHHIDHCGLVNQIVEKHEIPVYAHKKAFPRLQREETFLRTRIQFFEALYRKFDCWDRGEAQVDYLKRSLEKNRHLAVKANLSPVEEAPLDGLNALHFPGHAPDQIGLWEQTNGILFGGDVLIQHISSNALVEPNENGERLPTLHQSVESLKAIASLPVQLIHSGHGSVIHDPQALVKKRLSRIDQKGDKIISLIEKGASTGREIALSYYGSTYDQQFSLVMSEIIGQLDYLEIKGKIDKTIKDGIYHYSPVNKI</sequence>
<dbReference type="RefSeq" id="WP_245031349.1">
    <property type="nucleotide sequence ID" value="NZ_CP095075.1"/>
</dbReference>
<evidence type="ECO:0000313" key="3">
    <source>
        <dbReference type="Proteomes" id="UP000830326"/>
    </source>
</evidence>
<dbReference type="PANTHER" id="PTHR23131:SF4">
    <property type="entry name" value="METALLO-BETA-LACTAMASE SUPERFAMILY POTEIN"/>
    <property type="match status" value="1"/>
</dbReference>
<dbReference type="Pfam" id="PF00753">
    <property type="entry name" value="Lactamase_B"/>
    <property type="match status" value="1"/>
</dbReference>
<dbReference type="SMART" id="SM00849">
    <property type="entry name" value="Lactamase_B"/>
    <property type="match status" value="1"/>
</dbReference>
<dbReference type="InterPro" id="IPR036866">
    <property type="entry name" value="RibonucZ/Hydroxyglut_hydro"/>
</dbReference>
<dbReference type="Proteomes" id="UP000830326">
    <property type="component" value="Chromosome"/>
</dbReference>
<dbReference type="SUPFAM" id="SSF56281">
    <property type="entry name" value="Metallo-hydrolase/oxidoreductase"/>
    <property type="match status" value="1"/>
</dbReference>
<dbReference type="EMBL" id="CP095075">
    <property type="protein sequence ID" value="UOR11398.1"/>
    <property type="molecule type" value="Genomic_DNA"/>
</dbReference>
<organism evidence="2 3">
    <name type="scientific">Halobacillus amylolyticus</name>
    <dbReference type="NCBI Taxonomy" id="2932259"/>
    <lineage>
        <taxon>Bacteria</taxon>
        <taxon>Bacillati</taxon>
        <taxon>Bacillota</taxon>
        <taxon>Bacilli</taxon>
        <taxon>Bacillales</taxon>
        <taxon>Bacillaceae</taxon>
        <taxon>Halobacillus</taxon>
    </lineage>
</organism>
<proteinExistence type="predicted"/>
<reference evidence="2" key="1">
    <citation type="submission" date="2022-04" db="EMBL/GenBank/DDBJ databases">
        <title>Halobacillus sp. isolated from saltern.</title>
        <authorList>
            <person name="Won M."/>
            <person name="Lee C.-M."/>
            <person name="Woen H.-Y."/>
            <person name="Kwon S.-W."/>
        </authorList>
    </citation>
    <scope>NUCLEOTIDE SEQUENCE</scope>
    <source>
        <strain evidence="2">SSHM10-5</strain>
    </source>
</reference>
<protein>
    <submittedName>
        <fullName evidence="2">MBL fold metallo-hydrolase</fullName>
    </submittedName>
</protein>
<evidence type="ECO:0000259" key="1">
    <source>
        <dbReference type="SMART" id="SM00849"/>
    </source>
</evidence>
<feature type="domain" description="Metallo-beta-lactamase" evidence="1">
    <location>
        <begin position="24"/>
        <end position="237"/>
    </location>
</feature>
<gene>
    <name evidence="2" type="ORF">MUO15_17650</name>
</gene>
<evidence type="ECO:0000313" key="2">
    <source>
        <dbReference type="EMBL" id="UOR11398.1"/>
    </source>
</evidence>
<name>A0ABY4HAD8_9BACI</name>
<accession>A0ABY4HAD8</accession>
<keyword evidence="3" id="KW-1185">Reference proteome</keyword>
<dbReference type="InterPro" id="IPR001279">
    <property type="entry name" value="Metallo-B-lactamas"/>
</dbReference>
<dbReference type="PANTHER" id="PTHR23131">
    <property type="entry name" value="ENDORIBONUCLEASE LACTB2"/>
    <property type="match status" value="1"/>
</dbReference>